<dbReference type="EC" id="3.1.3.16" evidence="2"/>
<dbReference type="HOGENOM" id="CLU_954759_0_0_4"/>
<evidence type="ECO:0000313" key="2">
    <source>
        <dbReference type="EMBL" id="EGC16069.1"/>
    </source>
</evidence>
<organism evidence="2 3">
    <name type="scientific">Kingella denitrificans ATCC 33394</name>
    <dbReference type="NCBI Taxonomy" id="888741"/>
    <lineage>
        <taxon>Bacteria</taxon>
        <taxon>Pseudomonadati</taxon>
        <taxon>Pseudomonadota</taxon>
        <taxon>Betaproteobacteria</taxon>
        <taxon>Neisseriales</taxon>
        <taxon>Neisseriaceae</taxon>
        <taxon>Kingella</taxon>
    </lineage>
</organism>
<reference evidence="2 3" key="1">
    <citation type="submission" date="2011-01" db="EMBL/GenBank/DDBJ databases">
        <authorList>
            <person name="Muzny D."/>
            <person name="Qin X."/>
            <person name="Deng J."/>
            <person name="Jiang H."/>
            <person name="Liu Y."/>
            <person name="Qu J."/>
            <person name="Song X.-Z."/>
            <person name="Zhang L."/>
            <person name="Thornton R."/>
            <person name="Coyle M."/>
            <person name="Francisco L."/>
            <person name="Jackson L."/>
            <person name="Javaid M."/>
            <person name="Korchina V."/>
            <person name="Kovar C."/>
            <person name="Mata R."/>
            <person name="Mathew T."/>
            <person name="Ngo R."/>
            <person name="Nguyen L."/>
            <person name="Nguyen N."/>
            <person name="Okwuonu G."/>
            <person name="Ongeri F."/>
            <person name="Pham C."/>
            <person name="Simmons D."/>
            <person name="Wilczek-Boney K."/>
            <person name="Hale W."/>
            <person name="Jakkamsetti A."/>
            <person name="Pham P."/>
            <person name="Ruth R."/>
            <person name="San Lucas F."/>
            <person name="Warren J."/>
            <person name="Zhang J."/>
            <person name="Zhao Z."/>
            <person name="Zhou C."/>
            <person name="Zhu D."/>
            <person name="Lee S."/>
            <person name="Bess C."/>
            <person name="Blankenburg K."/>
            <person name="Forbes L."/>
            <person name="Fu Q."/>
            <person name="Gubbala S."/>
            <person name="Hirani K."/>
            <person name="Jayaseelan J.C."/>
            <person name="Lara F."/>
            <person name="Munidasa M."/>
            <person name="Palculict T."/>
            <person name="Patil S."/>
            <person name="Pu L.-L."/>
            <person name="Saada N."/>
            <person name="Tang L."/>
            <person name="Weissenberger G."/>
            <person name="Zhu Y."/>
            <person name="Hemphill L."/>
            <person name="Shang Y."/>
            <person name="Youmans B."/>
            <person name="Ayvaz T."/>
            <person name="Ross M."/>
            <person name="Santibanez J."/>
            <person name="Aqrawi P."/>
            <person name="Gross S."/>
            <person name="Joshi V."/>
            <person name="Fowler G."/>
            <person name="Nazareth L."/>
            <person name="Reid J."/>
            <person name="Worley K."/>
            <person name="Petrosino J."/>
            <person name="Highlander S."/>
            <person name="Gibbs R."/>
        </authorList>
    </citation>
    <scope>NUCLEOTIDE SEQUENCE [LARGE SCALE GENOMIC DNA]</scope>
    <source>
        <strain evidence="2 3">ATCC 33394</strain>
    </source>
</reference>
<protein>
    <submittedName>
        <fullName evidence="2">Ser/Thr phosphatase family protein</fullName>
        <ecNumber evidence="2">3.1.3.16</ecNumber>
    </submittedName>
</protein>
<dbReference type="GO" id="GO:0004722">
    <property type="term" value="F:protein serine/threonine phosphatase activity"/>
    <property type="evidence" value="ECO:0007669"/>
    <property type="project" value="UniProtKB-EC"/>
</dbReference>
<dbReference type="InterPro" id="IPR004843">
    <property type="entry name" value="Calcineurin-like_PHP"/>
</dbReference>
<dbReference type="Proteomes" id="UP000004088">
    <property type="component" value="Unassembled WGS sequence"/>
</dbReference>
<proteinExistence type="predicted"/>
<feature type="domain" description="Calcineurin-like phosphoesterase" evidence="1">
    <location>
        <begin position="3"/>
        <end position="221"/>
    </location>
</feature>
<dbReference type="RefSeq" id="WP_003784917.1">
    <property type="nucleotide sequence ID" value="NZ_GL870931.1"/>
</dbReference>
<keyword evidence="2" id="KW-0378">Hydrolase</keyword>
<comment type="caution">
    <text evidence="2">The sequence shown here is derived from an EMBL/GenBank/DDBJ whole genome shotgun (WGS) entry which is preliminary data.</text>
</comment>
<dbReference type="InterPro" id="IPR029052">
    <property type="entry name" value="Metallo-depent_PP-like"/>
</dbReference>
<feature type="non-terminal residue" evidence="2">
    <location>
        <position position="1"/>
    </location>
</feature>
<keyword evidence="3" id="KW-1185">Reference proteome</keyword>
<gene>
    <name evidence="2" type="ORF">HMPREF9098_2510</name>
</gene>
<dbReference type="EMBL" id="AEWV01000048">
    <property type="protein sequence ID" value="EGC16069.1"/>
    <property type="molecule type" value="Genomic_DNA"/>
</dbReference>
<evidence type="ECO:0000259" key="1">
    <source>
        <dbReference type="Pfam" id="PF00149"/>
    </source>
</evidence>
<dbReference type="Gene3D" id="3.60.21.10">
    <property type="match status" value="1"/>
</dbReference>
<dbReference type="AlphaFoldDB" id="F0F325"/>
<evidence type="ECO:0000313" key="3">
    <source>
        <dbReference type="Proteomes" id="UP000004088"/>
    </source>
</evidence>
<dbReference type="SUPFAM" id="SSF56300">
    <property type="entry name" value="Metallo-dependent phosphatases"/>
    <property type="match status" value="1"/>
</dbReference>
<sequence length="291" mass="33530">PMIRLALFADIHGKFLLPFKLAHHYQQTTGKSIDLIVQCGDMGAFPDKSRMDKATLRHAARDRDELGFMDDFVHAKPPIAQFLERLNLNMLCVRGNHEDHEFLDELEQQSVQAAFPIDAYQRVWVLKTGEPFVLQKDGEQLEILGIGRIGDRKQRPHGEFIQEYERQTLRCFIKDCLKNKHDPDVLITHDQPADSQSGYGAEEIADVLDQLAFAYHFYGHTGEAYRQNLADNGITRSVKIKELEFDRQGKLSEGCMLILEVEQQEGDKLFTLSPVPLNEIIHFMQDTWRYC</sequence>
<dbReference type="Pfam" id="PF00149">
    <property type="entry name" value="Metallophos"/>
    <property type="match status" value="1"/>
</dbReference>
<accession>F0F325</accession>
<name>F0F325_9NEIS</name>